<dbReference type="Gene3D" id="3.40.30.10">
    <property type="entry name" value="Glutaredoxin"/>
    <property type="match status" value="1"/>
</dbReference>
<comment type="similarity">
    <text evidence="1 5">Belongs to the glutathione peroxidase family.</text>
</comment>
<dbReference type="AlphaFoldDB" id="A0A5C1ALJ3"/>
<dbReference type="InterPro" id="IPR036249">
    <property type="entry name" value="Thioredoxin-like_sf"/>
</dbReference>
<evidence type="ECO:0000256" key="2">
    <source>
        <dbReference type="ARBA" id="ARBA00022559"/>
    </source>
</evidence>
<dbReference type="InterPro" id="IPR000889">
    <property type="entry name" value="Glutathione_peroxidase"/>
</dbReference>
<reference evidence="8" key="1">
    <citation type="submission" date="2019-08" db="EMBL/GenBank/DDBJ databases">
        <title>Limnoglobus roseus gen. nov., sp. nov., a novel freshwater planctomycete with a giant genome from the family Gemmataceae.</title>
        <authorList>
            <person name="Kulichevskaya I.S."/>
            <person name="Naumoff D.G."/>
            <person name="Miroshnikov K."/>
            <person name="Ivanova A."/>
            <person name="Philippov D.A."/>
            <person name="Hakobyan A."/>
            <person name="Rijpstra I.C."/>
            <person name="Sinninghe Damste J.S."/>
            <person name="Liesack W."/>
            <person name="Dedysh S.N."/>
        </authorList>
    </citation>
    <scope>NUCLEOTIDE SEQUENCE [LARGE SCALE GENOMIC DNA]</scope>
    <source>
        <strain evidence="8">PX52</strain>
    </source>
</reference>
<dbReference type="PANTHER" id="PTHR11592">
    <property type="entry name" value="GLUTATHIONE PEROXIDASE"/>
    <property type="match status" value="1"/>
</dbReference>
<dbReference type="RefSeq" id="WP_149113497.1">
    <property type="nucleotide sequence ID" value="NZ_CP042425.1"/>
</dbReference>
<evidence type="ECO:0000256" key="1">
    <source>
        <dbReference type="ARBA" id="ARBA00006926"/>
    </source>
</evidence>
<protein>
    <recommendedName>
        <fullName evidence="5">Glutathione peroxidase</fullName>
    </recommendedName>
</protein>
<dbReference type="EMBL" id="CP042425">
    <property type="protein sequence ID" value="QEL19057.1"/>
    <property type="molecule type" value="Genomic_DNA"/>
</dbReference>
<dbReference type="Proteomes" id="UP000324974">
    <property type="component" value="Chromosome"/>
</dbReference>
<proteinExistence type="inferred from homology"/>
<dbReference type="PROSITE" id="PS51355">
    <property type="entry name" value="GLUTATHIONE_PEROXID_3"/>
    <property type="match status" value="1"/>
</dbReference>
<feature type="chain" id="PRO_5022837148" description="Glutathione peroxidase" evidence="6">
    <location>
        <begin position="20"/>
        <end position="192"/>
    </location>
</feature>
<dbReference type="KEGG" id="lrs:PX52LOC_06111"/>
<feature type="signal peptide" evidence="6">
    <location>
        <begin position="1"/>
        <end position="19"/>
    </location>
</feature>
<keyword evidence="6" id="KW-0732">Signal</keyword>
<evidence type="ECO:0000256" key="4">
    <source>
        <dbReference type="PIRSR" id="PIRSR000303-1"/>
    </source>
</evidence>
<evidence type="ECO:0000313" key="8">
    <source>
        <dbReference type="Proteomes" id="UP000324974"/>
    </source>
</evidence>
<evidence type="ECO:0000256" key="5">
    <source>
        <dbReference type="RuleBase" id="RU000499"/>
    </source>
</evidence>
<organism evidence="7 8">
    <name type="scientific">Limnoglobus roseus</name>
    <dbReference type="NCBI Taxonomy" id="2598579"/>
    <lineage>
        <taxon>Bacteria</taxon>
        <taxon>Pseudomonadati</taxon>
        <taxon>Planctomycetota</taxon>
        <taxon>Planctomycetia</taxon>
        <taxon>Gemmatales</taxon>
        <taxon>Gemmataceae</taxon>
        <taxon>Limnoglobus</taxon>
    </lineage>
</organism>
<keyword evidence="3 5" id="KW-0560">Oxidoreductase</keyword>
<dbReference type="GO" id="GO:0034599">
    <property type="term" value="P:cellular response to oxidative stress"/>
    <property type="evidence" value="ECO:0007669"/>
    <property type="project" value="TreeGrafter"/>
</dbReference>
<dbReference type="InterPro" id="IPR029759">
    <property type="entry name" value="GPX_AS"/>
</dbReference>
<keyword evidence="2 5" id="KW-0575">Peroxidase</keyword>
<gene>
    <name evidence="7" type="ORF">PX52LOC_06111</name>
</gene>
<dbReference type="Pfam" id="PF00255">
    <property type="entry name" value="GSHPx"/>
    <property type="match status" value="1"/>
</dbReference>
<dbReference type="GO" id="GO:0004601">
    <property type="term" value="F:peroxidase activity"/>
    <property type="evidence" value="ECO:0007669"/>
    <property type="project" value="UniProtKB-KW"/>
</dbReference>
<evidence type="ECO:0000256" key="3">
    <source>
        <dbReference type="ARBA" id="ARBA00023002"/>
    </source>
</evidence>
<dbReference type="PRINTS" id="PR01011">
    <property type="entry name" value="GLUTPROXDASE"/>
</dbReference>
<accession>A0A5C1ALJ3</accession>
<feature type="active site" evidence="4">
    <location>
        <position position="64"/>
    </location>
</feature>
<dbReference type="PANTHER" id="PTHR11592:SF78">
    <property type="entry name" value="GLUTATHIONE PEROXIDASE"/>
    <property type="match status" value="1"/>
</dbReference>
<dbReference type="FunFam" id="3.40.30.10:FF:000010">
    <property type="entry name" value="Glutathione peroxidase"/>
    <property type="match status" value="1"/>
</dbReference>
<dbReference type="CDD" id="cd00340">
    <property type="entry name" value="GSH_Peroxidase"/>
    <property type="match status" value="1"/>
</dbReference>
<evidence type="ECO:0000313" key="7">
    <source>
        <dbReference type="EMBL" id="QEL19057.1"/>
    </source>
</evidence>
<name>A0A5C1ALJ3_9BACT</name>
<sequence length="192" mass="21294">MRFLLLAALLLFPVSLIPADDTKKGGDKVNGPLDFKMKDINGKEVDLAAYKGKVVLFVNVASKCGYTPQYKGLEAVYQRYEKEGLMVIGVPANEFGGQEPGTDAEIKEFCTAKYNVTFPMLSKVVVKGDGITPLYKYLTSKETDGKYAGDIKWNFEKFLVNRKGEVVGRYDSKVKPESDELTKAITTELAKK</sequence>
<evidence type="ECO:0000256" key="6">
    <source>
        <dbReference type="SAM" id="SignalP"/>
    </source>
</evidence>
<dbReference type="SUPFAM" id="SSF52833">
    <property type="entry name" value="Thioredoxin-like"/>
    <property type="match status" value="1"/>
</dbReference>
<dbReference type="PIRSF" id="PIRSF000303">
    <property type="entry name" value="Glutathion_perox"/>
    <property type="match status" value="1"/>
</dbReference>
<dbReference type="OrthoDB" id="9789406at2"/>
<dbReference type="PROSITE" id="PS00460">
    <property type="entry name" value="GLUTATHIONE_PEROXID_1"/>
    <property type="match status" value="1"/>
</dbReference>
<keyword evidence="8" id="KW-1185">Reference proteome</keyword>